<feature type="transmembrane region" description="Helical" evidence="1">
    <location>
        <begin position="40"/>
        <end position="59"/>
    </location>
</feature>
<keyword evidence="1" id="KW-0472">Membrane</keyword>
<keyword evidence="3" id="KW-1185">Reference proteome</keyword>
<protein>
    <submittedName>
        <fullName evidence="2">Uncharacterized protein</fullName>
    </submittedName>
</protein>
<dbReference type="EMBL" id="OCPC01000003">
    <property type="protein sequence ID" value="SOE17409.1"/>
    <property type="molecule type" value="Genomic_DNA"/>
</dbReference>
<feature type="transmembrane region" description="Helical" evidence="1">
    <location>
        <begin position="6"/>
        <end position="28"/>
    </location>
</feature>
<evidence type="ECO:0000256" key="1">
    <source>
        <dbReference type="SAM" id="Phobius"/>
    </source>
</evidence>
<gene>
    <name evidence="2" type="ORF">SAMN05877838_2308</name>
</gene>
<dbReference type="Proteomes" id="UP000219465">
    <property type="component" value="Unassembled WGS sequence"/>
</dbReference>
<organism evidence="2 3">
    <name type="scientific">Hoeflea halophila</name>
    <dbReference type="NCBI Taxonomy" id="714899"/>
    <lineage>
        <taxon>Bacteria</taxon>
        <taxon>Pseudomonadati</taxon>
        <taxon>Pseudomonadota</taxon>
        <taxon>Alphaproteobacteria</taxon>
        <taxon>Hyphomicrobiales</taxon>
        <taxon>Rhizobiaceae</taxon>
        <taxon>Hoeflea</taxon>
    </lineage>
</organism>
<accession>A0A286IDJ3</accession>
<dbReference type="OrthoDB" id="8115877at2"/>
<name>A0A286IDJ3_9HYPH</name>
<evidence type="ECO:0000313" key="2">
    <source>
        <dbReference type="EMBL" id="SOE17409.1"/>
    </source>
</evidence>
<feature type="transmembrane region" description="Helical" evidence="1">
    <location>
        <begin position="170"/>
        <end position="188"/>
    </location>
</feature>
<keyword evidence="1" id="KW-1133">Transmembrane helix</keyword>
<proteinExistence type="predicted"/>
<dbReference type="RefSeq" id="WP_097107914.1">
    <property type="nucleotide sequence ID" value="NZ_OCPC01000003.1"/>
</dbReference>
<keyword evidence="1" id="KW-0812">Transmembrane</keyword>
<reference evidence="3" key="1">
    <citation type="submission" date="2017-08" db="EMBL/GenBank/DDBJ databases">
        <authorList>
            <person name="Varghese N."/>
            <person name="Submissions S."/>
        </authorList>
    </citation>
    <scope>NUCLEOTIDE SEQUENCE [LARGE SCALE GENOMIC DNA]</scope>
    <source>
        <strain evidence="3">KCTC 23107</strain>
    </source>
</reference>
<dbReference type="AlphaFoldDB" id="A0A286IDJ3"/>
<sequence length="191" mass="19928">MSDAVIASGVVAVAVFGFAPQNQAMLAAGAARTVRPVLDTMFVSLCGWLLLFGLALGLLRLLPAWIGGAAVIFASLLLAVAGLSRYMADPGTRRDPVAAITHPALPRHYLQSPESWAVAFFLAGSAAGGSVTLAAAFAGLTLLTIFSLALWATAGWAGCQYLASRWHRRHLDWGLGILMFFAAMASLTPSG</sequence>
<feature type="transmembrane region" description="Helical" evidence="1">
    <location>
        <begin position="65"/>
        <end position="84"/>
    </location>
</feature>
<evidence type="ECO:0000313" key="3">
    <source>
        <dbReference type="Proteomes" id="UP000219465"/>
    </source>
</evidence>